<evidence type="ECO:0000256" key="3">
    <source>
        <dbReference type="ARBA" id="ARBA00022630"/>
    </source>
</evidence>
<dbReference type="Gene3D" id="2.70.98.10">
    <property type="match status" value="1"/>
</dbReference>
<dbReference type="SUPFAM" id="SSF74650">
    <property type="entry name" value="Galactose mutarotase-like"/>
    <property type="match status" value="1"/>
</dbReference>
<dbReference type="GO" id="GO:0016853">
    <property type="term" value="F:isomerase activity"/>
    <property type="evidence" value="ECO:0007669"/>
    <property type="project" value="InterPro"/>
</dbReference>
<dbReference type="EMBL" id="JACOPF010000002">
    <property type="protein sequence ID" value="MBC5689555.1"/>
    <property type="molecule type" value="Genomic_DNA"/>
</dbReference>
<name>A0A923LJR7_9FIRM</name>
<dbReference type="RefSeq" id="WP_186876219.1">
    <property type="nucleotide sequence ID" value="NZ_JACOPF010000002.1"/>
</dbReference>
<dbReference type="InterPro" id="IPR029479">
    <property type="entry name" value="Nitroreductase"/>
</dbReference>
<feature type="domain" description="Nitroreductase" evidence="6">
    <location>
        <begin position="384"/>
        <end position="451"/>
    </location>
</feature>
<dbReference type="InterPro" id="IPR000415">
    <property type="entry name" value="Nitroreductase-like"/>
</dbReference>
<evidence type="ECO:0000256" key="1">
    <source>
        <dbReference type="ARBA" id="ARBA00001917"/>
    </source>
</evidence>
<keyword evidence="5" id="KW-0560">Oxidoreductase</keyword>
<dbReference type="AlphaFoldDB" id="A0A923LJR7"/>
<dbReference type="InterPro" id="IPR008183">
    <property type="entry name" value="Aldose_1/G6P_1-epimerase"/>
</dbReference>
<dbReference type="SUPFAM" id="SSF55469">
    <property type="entry name" value="FMN-dependent nitroreductase-like"/>
    <property type="match status" value="1"/>
</dbReference>
<feature type="domain" description="Nitroreductase" evidence="6">
    <location>
        <begin position="306"/>
        <end position="358"/>
    </location>
</feature>
<evidence type="ECO:0000313" key="7">
    <source>
        <dbReference type="EMBL" id="MBC5689555.1"/>
    </source>
</evidence>
<dbReference type="CDD" id="cd09024">
    <property type="entry name" value="Aldose_epim_lacX"/>
    <property type="match status" value="1"/>
</dbReference>
<dbReference type="InterPro" id="IPR014718">
    <property type="entry name" value="GH-type_carb-bd"/>
</dbReference>
<dbReference type="PANTHER" id="PTHR43673:SF2">
    <property type="entry name" value="NITROREDUCTASE"/>
    <property type="match status" value="1"/>
</dbReference>
<evidence type="ECO:0000256" key="4">
    <source>
        <dbReference type="ARBA" id="ARBA00022643"/>
    </source>
</evidence>
<reference evidence="7" key="1">
    <citation type="submission" date="2020-08" db="EMBL/GenBank/DDBJ databases">
        <title>Genome public.</title>
        <authorList>
            <person name="Liu C."/>
            <person name="Sun Q."/>
        </authorList>
    </citation>
    <scope>NUCLEOTIDE SEQUENCE</scope>
    <source>
        <strain evidence="7">NSJ-55</strain>
    </source>
</reference>
<gene>
    <name evidence="7" type="ORF">H8S37_11555</name>
</gene>
<dbReference type="Gene3D" id="3.40.109.10">
    <property type="entry name" value="NADH Oxidase"/>
    <property type="match status" value="1"/>
</dbReference>
<evidence type="ECO:0000256" key="5">
    <source>
        <dbReference type="ARBA" id="ARBA00023002"/>
    </source>
</evidence>
<evidence type="ECO:0000256" key="2">
    <source>
        <dbReference type="ARBA" id="ARBA00007118"/>
    </source>
</evidence>
<protein>
    <submittedName>
        <fullName evidence="7">Nitroreductase family protein</fullName>
    </submittedName>
</protein>
<dbReference type="InterPro" id="IPR037481">
    <property type="entry name" value="LacX"/>
</dbReference>
<comment type="caution">
    <text evidence="7">The sequence shown here is derived from an EMBL/GenBank/DDBJ whole genome shotgun (WGS) entry which is preliminary data.</text>
</comment>
<comment type="cofactor">
    <cofactor evidence="1">
        <name>FMN</name>
        <dbReference type="ChEBI" id="CHEBI:58210"/>
    </cofactor>
</comment>
<dbReference type="InterPro" id="IPR011013">
    <property type="entry name" value="Gal_mutarotase_sf_dom"/>
</dbReference>
<evidence type="ECO:0000259" key="6">
    <source>
        <dbReference type="Pfam" id="PF00881"/>
    </source>
</evidence>
<keyword evidence="4" id="KW-0288">FMN</keyword>
<sequence>MKTYNIRNEYVSLTVSELGAEVISLQDIPTDTEFIWQGDSQYWNEHSPLLFPAVGDWKDNQYEYEGKIYQMPLHGFARHQKFAVISRENQLICILCSNEETRHYYPFSFSLKIIYSLDKNIVHVEQYISNTSDKRMPYSIGEHIGFRIPLHEKEAYEDYYVEFEKEETACRYPLIDGRMIGNPIPCLEREKSIKLQSDMFENGAWNFEGLSSERVYIKSALHDIKVILDFPDFSHFSLWSIPAAPYLCLEPCNGMAGLPSEGNDPFKKRGIHILEPGQEETAVYSISIENNDINRKLKEEFENSIIEKRNSVRKFLKRVVTKEKIKAILRHAMTAPSAGNNREWEFFVVSKKEDKKRISMMSPYAGPAAEAGALIIPCMNTEVMKKDKQGNMWWIQDLAACSQTILLAAKEEGIDGVWMGIYPDRERVRKLSDYLKCGEKLVPFAVIAVGYAGTRIARRERYDEKLVHCL</sequence>
<dbReference type="Pfam" id="PF01263">
    <property type="entry name" value="Aldose_epim"/>
    <property type="match status" value="1"/>
</dbReference>
<dbReference type="Pfam" id="PF00881">
    <property type="entry name" value="Nitroreductase"/>
    <property type="match status" value="2"/>
</dbReference>
<keyword evidence="3" id="KW-0285">Flavoprotein</keyword>
<dbReference type="GO" id="GO:0005975">
    <property type="term" value="P:carbohydrate metabolic process"/>
    <property type="evidence" value="ECO:0007669"/>
    <property type="project" value="InterPro"/>
</dbReference>
<evidence type="ECO:0000313" key="8">
    <source>
        <dbReference type="Proteomes" id="UP000652477"/>
    </source>
</evidence>
<keyword evidence="8" id="KW-1185">Reference proteome</keyword>
<dbReference type="PANTHER" id="PTHR43673">
    <property type="entry name" value="NAD(P)H NITROREDUCTASE YDGI-RELATED"/>
    <property type="match status" value="1"/>
</dbReference>
<accession>A0A923LJR7</accession>
<proteinExistence type="inferred from homology"/>
<comment type="similarity">
    <text evidence="2">Belongs to the nitroreductase family.</text>
</comment>
<dbReference type="Proteomes" id="UP000652477">
    <property type="component" value="Unassembled WGS sequence"/>
</dbReference>
<organism evidence="7 8">
    <name type="scientific">Mediterraneibacter hominis</name>
    <dbReference type="NCBI Taxonomy" id="2763054"/>
    <lineage>
        <taxon>Bacteria</taxon>
        <taxon>Bacillati</taxon>
        <taxon>Bacillota</taxon>
        <taxon>Clostridia</taxon>
        <taxon>Lachnospirales</taxon>
        <taxon>Lachnospiraceae</taxon>
        <taxon>Mediterraneibacter</taxon>
    </lineage>
</organism>
<dbReference type="GO" id="GO:0030246">
    <property type="term" value="F:carbohydrate binding"/>
    <property type="evidence" value="ECO:0007669"/>
    <property type="project" value="InterPro"/>
</dbReference>
<dbReference type="GO" id="GO:0016491">
    <property type="term" value="F:oxidoreductase activity"/>
    <property type="evidence" value="ECO:0007669"/>
    <property type="project" value="UniProtKB-KW"/>
</dbReference>